<dbReference type="PANTHER" id="PTHR43649:SF12">
    <property type="entry name" value="DIACETYLCHITOBIOSE BINDING PROTEIN DASA"/>
    <property type="match status" value="1"/>
</dbReference>
<gene>
    <name evidence="3" type="ORF">ENW11_03545</name>
</gene>
<name>A0A7V4WK82_9BACT</name>
<reference evidence="3" key="1">
    <citation type="journal article" date="2020" name="mSystems">
        <title>Genome- and Community-Level Interaction Insights into Carbon Utilization and Element Cycling Functions of Hydrothermarchaeota in Hydrothermal Sediment.</title>
        <authorList>
            <person name="Zhou Z."/>
            <person name="Liu Y."/>
            <person name="Xu W."/>
            <person name="Pan J."/>
            <person name="Luo Z.H."/>
            <person name="Li M."/>
        </authorList>
    </citation>
    <scope>NUCLEOTIDE SEQUENCE [LARGE SCALE GENOMIC DNA]</scope>
    <source>
        <strain evidence="3">SpSt-82</strain>
    </source>
</reference>
<dbReference type="CDD" id="cd13585">
    <property type="entry name" value="PBP2_TMBP_like"/>
    <property type="match status" value="1"/>
</dbReference>
<accession>A0A7V4WK82</accession>
<evidence type="ECO:0000256" key="1">
    <source>
        <dbReference type="ARBA" id="ARBA00004418"/>
    </source>
</evidence>
<dbReference type="GO" id="GO:0042597">
    <property type="term" value="C:periplasmic space"/>
    <property type="evidence" value="ECO:0007669"/>
    <property type="project" value="UniProtKB-SubCell"/>
</dbReference>
<dbReference type="InterPro" id="IPR050490">
    <property type="entry name" value="Bact_solute-bd_prot1"/>
</dbReference>
<organism evidence="3">
    <name type="scientific">Candidatus Caldatribacterium saccharofermentans</name>
    <dbReference type="NCBI Taxonomy" id="1454753"/>
    <lineage>
        <taxon>Bacteria</taxon>
        <taxon>Pseudomonadati</taxon>
        <taxon>Atribacterota</taxon>
        <taxon>Atribacteria</taxon>
        <taxon>Atribacterales</taxon>
        <taxon>Candidatus Caldatribacteriaceae</taxon>
        <taxon>Candidatus Caldatribacterium</taxon>
    </lineage>
</organism>
<comment type="caution">
    <text evidence="3">The sequence shown here is derived from an EMBL/GenBank/DDBJ whole genome shotgun (WGS) entry which is preliminary data.</text>
</comment>
<comment type="subcellular location">
    <subcellularLocation>
        <location evidence="1">Periplasm</location>
    </subcellularLocation>
</comment>
<evidence type="ECO:0000256" key="2">
    <source>
        <dbReference type="ARBA" id="ARBA00008520"/>
    </source>
</evidence>
<evidence type="ECO:0000313" key="3">
    <source>
        <dbReference type="EMBL" id="HGY38871.1"/>
    </source>
</evidence>
<dbReference type="Pfam" id="PF13416">
    <property type="entry name" value="SBP_bac_8"/>
    <property type="match status" value="1"/>
</dbReference>
<dbReference type="Gene3D" id="3.40.190.10">
    <property type="entry name" value="Periplasmic binding protein-like II"/>
    <property type="match status" value="2"/>
</dbReference>
<comment type="similarity">
    <text evidence="2">Belongs to the bacterial solute-binding protein 1 family.</text>
</comment>
<dbReference type="InterPro" id="IPR006059">
    <property type="entry name" value="SBP"/>
</dbReference>
<dbReference type="EMBL" id="DTIY01000025">
    <property type="protein sequence ID" value="HGY38871.1"/>
    <property type="molecule type" value="Genomic_DNA"/>
</dbReference>
<dbReference type="SUPFAM" id="SSF53850">
    <property type="entry name" value="Periplasmic binding protein-like II"/>
    <property type="match status" value="1"/>
</dbReference>
<protein>
    <submittedName>
        <fullName evidence="3">Sugar ABC transporter substrate-binding protein</fullName>
    </submittedName>
</protein>
<proteinExistence type="inferred from homology"/>
<dbReference type="AlphaFoldDB" id="A0A7V4WK82"/>
<dbReference type="PANTHER" id="PTHR43649">
    <property type="entry name" value="ARABINOSE-BINDING PROTEIN-RELATED"/>
    <property type="match status" value="1"/>
</dbReference>
<sequence length="444" mass="50300">MQGQKAVWFLVILFLVTLPSLVFAGTTLVFQGYSNPNEQVAQFIQNVLIPEFKKAHPDVDVKYVYIPFAEYMSTILQQAVSNTLPDLVYLDNPWVPQLIDANVLQNIRDYVMKDLGNDFWMDFFPGHRMVTSKDEGIYALQVHTNNLAIFYREGFLQKVGVGKPPKTWEELLDVSRKIKENLNLYGLIFYAGADEAGTWQFEPFLWSNGGSLLELDQKEAIEALAFVAGLVKEGYAPRDVINLKDQGDETIWFMNGQVAMMVNGNWEFGWHLLPDVLEKLGDVRVAPFPVPDAAMRSAILPFGGECVGITTTDAEKSKYAWELIRIWFGEKLEEYYEKWTGHIPTLASYSAKIASIRPEFKVFIDQAAYALPRPPMGGMEKYPDVSNELALALQKALTGAQTPEEAFGQAAKNIKNLFTPEQYEKHKEFARNVLTEVLARTKQQ</sequence>